<dbReference type="Proteomes" id="UP000000333">
    <property type="component" value="Chromosome"/>
</dbReference>
<dbReference type="EMBL" id="CP002106">
    <property type="protein sequence ID" value="ADK67626.1"/>
    <property type="molecule type" value="Genomic_DNA"/>
</dbReference>
<dbReference type="AlphaFoldDB" id="E1QZ12"/>
<evidence type="ECO:0000259" key="1">
    <source>
        <dbReference type="PROSITE" id="PS50075"/>
    </source>
</evidence>
<dbReference type="InterPro" id="IPR009081">
    <property type="entry name" value="PP-bd_ACP"/>
</dbReference>
<keyword evidence="3" id="KW-1185">Reference proteome</keyword>
<evidence type="ECO:0000313" key="3">
    <source>
        <dbReference type="Proteomes" id="UP000000333"/>
    </source>
</evidence>
<proteinExistence type="predicted"/>
<dbReference type="STRING" id="633147.Olsu_0511"/>
<dbReference type="PATRIC" id="fig|633147.7.peg.1043"/>
<feature type="domain" description="Carrier" evidence="1">
    <location>
        <begin position="1"/>
        <end position="78"/>
    </location>
</feature>
<dbReference type="Gene3D" id="1.10.1200.10">
    <property type="entry name" value="ACP-like"/>
    <property type="match status" value="1"/>
</dbReference>
<accession>E1QZ12</accession>
<dbReference type="GeneID" id="78511949"/>
<dbReference type="KEGG" id="ols:Olsu_0511"/>
<dbReference type="InterPro" id="IPR036736">
    <property type="entry name" value="ACP-like_sf"/>
</dbReference>
<reference evidence="2 3" key="1">
    <citation type="journal article" date="2010" name="Stand. Genomic Sci.">
        <title>Complete genome sequence of Olsenella uli type strain (VPI D76D-27C).</title>
        <authorList>
            <person name="Goker M."/>
            <person name="Held B."/>
            <person name="Lucas S."/>
            <person name="Nolan M."/>
            <person name="Yasawong M."/>
            <person name="Glavina Del Rio T."/>
            <person name="Tice H."/>
            <person name="Cheng J.F."/>
            <person name="Bruce D."/>
            <person name="Detter J.C."/>
            <person name="Tapia R."/>
            <person name="Han C."/>
            <person name="Goodwin L."/>
            <person name="Pitluck S."/>
            <person name="Liolios K."/>
            <person name="Ivanova N."/>
            <person name="Mavromatis K."/>
            <person name="Mikhailova N."/>
            <person name="Pati A."/>
            <person name="Chen A."/>
            <person name="Palaniappan K."/>
            <person name="Land M."/>
            <person name="Hauser L."/>
            <person name="Chang Y.J."/>
            <person name="Jeffries C.D."/>
            <person name="Rohde M."/>
            <person name="Sikorski J."/>
            <person name="Pukall R."/>
            <person name="Woyke T."/>
            <person name="Bristow J."/>
            <person name="Eisen J.A."/>
            <person name="Markowitz V."/>
            <person name="Hugenholtz P."/>
            <person name="Kyrpides N.C."/>
            <person name="Klenk H.P."/>
            <person name="Lapidus A."/>
        </authorList>
    </citation>
    <scope>NUCLEOTIDE SEQUENCE [LARGE SCALE GENOMIC DNA]</scope>
    <source>
        <strain evidence="3">ATCC 49627 / DSM 7084 / CIP 109912 / JCM 12494 / NCIMB 702895 / VPI D76D-27C</strain>
    </source>
</reference>
<dbReference type="SUPFAM" id="SSF47336">
    <property type="entry name" value="ACP-like"/>
    <property type="match status" value="1"/>
</dbReference>
<gene>
    <name evidence="2" type="ordered locus">Olsu_0511</name>
</gene>
<sequence>MDDITLDAVIEMLSGIRDDVDFATATGLVDDRVLDSFDILSVISAIDEEFDVAVPAKDIVPDNFNSAEGIYHMVRGLADAE</sequence>
<dbReference type="PROSITE" id="PS50075">
    <property type="entry name" value="CARRIER"/>
    <property type="match status" value="1"/>
</dbReference>
<evidence type="ECO:0000313" key="2">
    <source>
        <dbReference type="EMBL" id="ADK67626.1"/>
    </source>
</evidence>
<protein>
    <recommendedName>
        <fullName evidence="1">Carrier domain-containing protein</fullName>
    </recommendedName>
</protein>
<dbReference type="HOGENOM" id="CLU_108696_19_1_11"/>
<dbReference type="eggNOG" id="COG0236">
    <property type="taxonomic scope" value="Bacteria"/>
</dbReference>
<name>E1QZ12_OLSUV</name>
<dbReference type="OrthoDB" id="9812291at2"/>
<organism evidence="2 3">
    <name type="scientific">Olsenella uli (strain ATCC 49627 / DSM 7084 / CCUG 31166 / CIP 109912 / JCM 12494 / LMG 11480 / NCIMB 702895 / VPI D76D-27C)</name>
    <name type="common">Lactobacillus uli</name>
    <dbReference type="NCBI Taxonomy" id="633147"/>
    <lineage>
        <taxon>Bacteria</taxon>
        <taxon>Bacillati</taxon>
        <taxon>Actinomycetota</taxon>
        <taxon>Coriobacteriia</taxon>
        <taxon>Coriobacteriales</taxon>
        <taxon>Atopobiaceae</taxon>
        <taxon>Olsenella</taxon>
    </lineage>
</organism>
<dbReference type="RefSeq" id="WP_013251378.1">
    <property type="nucleotide sequence ID" value="NC_014363.1"/>
</dbReference>